<name>A0AAT9FKY8_9BACT</name>
<dbReference type="EMBL" id="AP026866">
    <property type="protein sequence ID" value="BDS06670.1"/>
    <property type="molecule type" value="Genomic_DNA"/>
</dbReference>
<protein>
    <recommendedName>
        <fullName evidence="1">Serine/threonine specific protein phosphatases domain-containing protein</fullName>
    </recommendedName>
</protein>
<proteinExistence type="predicted"/>
<dbReference type="InterPro" id="IPR029052">
    <property type="entry name" value="Metallo-depent_PP-like"/>
</dbReference>
<reference evidence="2" key="1">
    <citation type="submission" date="2024-07" db="EMBL/GenBank/DDBJ databases">
        <title>Complete genome sequence of Verrucomicrobiaceae bacterium NT6N.</title>
        <authorList>
            <person name="Huang C."/>
            <person name="Takami H."/>
            <person name="Hamasaki K."/>
        </authorList>
    </citation>
    <scope>NUCLEOTIDE SEQUENCE</scope>
    <source>
        <strain evidence="2">NT6N</strain>
    </source>
</reference>
<organism evidence="2">
    <name type="scientific">Oceaniferula spumae</name>
    <dbReference type="NCBI Taxonomy" id="2979115"/>
    <lineage>
        <taxon>Bacteria</taxon>
        <taxon>Pseudomonadati</taxon>
        <taxon>Verrucomicrobiota</taxon>
        <taxon>Verrucomicrobiia</taxon>
        <taxon>Verrucomicrobiales</taxon>
        <taxon>Verrucomicrobiaceae</taxon>
        <taxon>Oceaniferula</taxon>
    </lineage>
</organism>
<dbReference type="PANTHER" id="PTHR11668">
    <property type="entry name" value="SERINE/THREONINE PROTEIN PHOSPHATASE"/>
    <property type="match status" value="1"/>
</dbReference>
<dbReference type="InterPro" id="IPR006186">
    <property type="entry name" value="Ser/Thr-sp_prot-phosphatase"/>
</dbReference>
<accession>A0AAT9FKY8</accession>
<dbReference type="SMART" id="SM00156">
    <property type="entry name" value="PP2Ac"/>
    <property type="match status" value="1"/>
</dbReference>
<dbReference type="GO" id="GO:0004722">
    <property type="term" value="F:protein serine/threonine phosphatase activity"/>
    <property type="evidence" value="ECO:0007669"/>
    <property type="project" value="TreeGrafter"/>
</dbReference>
<dbReference type="GO" id="GO:0005737">
    <property type="term" value="C:cytoplasm"/>
    <property type="evidence" value="ECO:0007669"/>
    <property type="project" value="TreeGrafter"/>
</dbReference>
<dbReference type="Gene3D" id="3.60.21.10">
    <property type="match status" value="1"/>
</dbReference>
<dbReference type="InterPro" id="IPR004843">
    <property type="entry name" value="Calcineurin-like_PHP"/>
</dbReference>
<dbReference type="Pfam" id="PF00149">
    <property type="entry name" value="Metallophos"/>
    <property type="match status" value="1"/>
</dbReference>
<dbReference type="PRINTS" id="PR00114">
    <property type="entry name" value="STPHPHTASE"/>
</dbReference>
<gene>
    <name evidence="2" type="ORF">NT6N_17100</name>
</gene>
<feature type="domain" description="Serine/threonine specific protein phosphatases" evidence="1">
    <location>
        <begin position="117"/>
        <end position="422"/>
    </location>
</feature>
<dbReference type="InterPro" id="IPR050341">
    <property type="entry name" value="PP1_catalytic_subunit"/>
</dbReference>
<dbReference type="PANTHER" id="PTHR11668:SF496">
    <property type="entry name" value="SERINE_THREONINE-PROTEIN PHOSPHATASE"/>
    <property type="match status" value="1"/>
</dbReference>
<dbReference type="AlphaFoldDB" id="A0AAT9FKY8"/>
<evidence type="ECO:0000259" key="1">
    <source>
        <dbReference type="SMART" id="SM00156"/>
    </source>
</evidence>
<sequence length="473" mass="53750">MKFVPSILSLLVLGLGAESRAMQHEWPVYPSFREWKAACAKVPDNRKLKGERPELAQLPVRDFSMFDAMLKRFIAAHKSGKLGQSELWHGAAPDSKIFFDAPRGPDPEREDPYFPFAEKVVLQPDSRIIVQGDLHGDIRSLIKSLEDLQESGILQGFKVADKKAHLVYTGDFVDRGAYGTEVIYTLFRLKLENPDNVHLVMGNHEDLWLFSSWGFLDELKHRFGKDLKLSNLLKAFDMLPVVFYAGTKGDFVQMNHGGIEPGYDPRPLLAADGNHRFQLLGELKRGDFHHHHEEWIESNDENDKICSKHFINFTPKTPTAPRANGFLWHDFTVFAEDPDVGVGRALIFGSKPTAVLLKAYSTPERRLRGIIRGHQHTPTPSPIMRRLVASSGAFRHWQKGDSKKYEEVPAAKLTPYLETVPERAFPDGSVWTFNITPDGHYGVNNGFDFSTYGILTLREDFKDWKMKVVSLPW</sequence>
<dbReference type="CDD" id="cd00144">
    <property type="entry name" value="MPP_PPP_family"/>
    <property type="match status" value="1"/>
</dbReference>
<dbReference type="SUPFAM" id="SSF56300">
    <property type="entry name" value="Metallo-dependent phosphatases"/>
    <property type="match status" value="1"/>
</dbReference>
<evidence type="ECO:0000313" key="2">
    <source>
        <dbReference type="EMBL" id="BDS06670.1"/>
    </source>
</evidence>
<dbReference type="KEGG" id="osu:NT6N_17100"/>